<dbReference type="EMBL" id="KV428067">
    <property type="protein sequence ID" value="KZT38246.1"/>
    <property type="molecule type" value="Genomic_DNA"/>
</dbReference>
<keyword evidence="2" id="KW-1185">Reference proteome</keyword>
<dbReference type="Proteomes" id="UP000076798">
    <property type="component" value="Unassembled WGS sequence"/>
</dbReference>
<organism evidence="1 2">
    <name type="scientific">Sistotremastrum suecicum HHB10207 ss-3</name>
    <dbReference type="NCBI Taxonomy" id="1314776"/>
    <lineage>
        <taxon>Eukaryota</taxon>
        <taxon>Fungi</taxon>
        <taxon>Dikarya</taxon>
        <taxon>Basidiomycota</taxon>
        <taxon>Agaricomycotina</taxon>
        <taxon>Agaricomycetes</taxon>
        <taxon>Sistotremastrales</taxon>
        <taxon>Sistotremastraceae</taxon>
        <taxon>Sistotremastrum</taxon>
    </lineage>
</organism>
<evidence type="ECO:0000313" key="1">
    <source>
        <dbReference type="EMBL" id="KZT38246.1"/>
    </source>
</evidence>
<reference evidence="1 2" key="1">
    <citation type="journal article" date="2016" name="Mol. Biol. Evol.">
        <title>Comparative Genomics of Early-Diverging Mushroom-Forming Fungi Provides Insights into the Origins of Lignocellulose Decay Capabilities.</title>
        <authorList>
            <person name="Nagy L.G."/>
            <person name="Riley R."/>
            <person name="Tritt A."/>
            <person name="Adam C."/>
            <person name="Daum C."/>
            <person name="Floudas D."/>
            <person name="Sun H."/>
            <person name="Yadav J.S."/>
            <person name="Pangilinan J."/>
            <person name="Larsson K.H."/>
            <person name="Matsuura K."/>
            <person name="Barry K."/>
            <person name="Labutti K."/>
            <person name="Kuo R."/>
            <person name="Ohm R.A."/>
            <person name="Bhattacharya S.S."/>
            <person name="Shirouzu T."/>
            <person name="Yoshinaga Y."/>
            <person name="Martin F.M."/>
            <person name="Grigoriev I.V."/>
            <person name="Hibbett D.S."/>
        </authorList>
    </citation>
    <scope>NUCLEOTIDE SEQUENCE [LARGE SCALE GENOMIC DNA]</scope>
    <source>
        <strain evidence="1 2">HHB10207 ss-3</strain>
    </source>
</reference>
<name>A0A166D8D3_9AGAM</name>
<proteinExistence type="predicted"/>
<protein>
    <submittedName>
        <fullName evidence="1">Uncharacterized protein</fullName>
    </submittedName>
</protein>
<gene>
    <name evidence="1" type="ORF">SISSUDRAFT_1047364</name>
</gene>
<accession>A0A166D8D3</accession>
<sequence>METHEANTLPVAFFILARVFCVIFDPAPLRYHRREYSECLGDLSIPEGSSPQCLEFSPRRSPQTHLAMLHV</sequence>
<dbReference type="AlphaFoldDB" id="A0A166D8D3"/>
<evidence type="ECO:0000313" key="2">
    <source>
        <dbReference type="Proteomes" id="UP000076798"/>
    </source>
</evidence>